<keyword evidence="8" id="KW-0812">Transmembrane</keyword>
<feature type="region of interest" description="Disordered" evidence="7">
    <location>
        <begin position="302"/>
        <end position="336"/>
    </location>
</feature>
<feature type="binding site" description="axial binding residue" evidence="5">
    <location>
        <position position="517"/>
    </location>
    <ligand>
        <name>heme</name>
        <dbReference type="ChEBI" id="CHEBI:30413"/>
    </ligand>
    <ligandPart>
        <name>Fe</name>
        <dbReference type="ChEBI" id="CHEBI:18248"/>
    </ligandPart>
</feature>
<evidence type="ECO:0000256" key="4">
    <source>
        <dbReference type="ARBA" id="ARBA00023004"/>
    </source>
</evidence>
<comment type="similarity">
    <text evidence="2 6">Belongs to the cytochrome P450 family.</text>
</comment>
<evidence type="ECO:0000256" key="6">
    <source>
        <dbReference type="RuleBase" id="RU000461"/>
    </source>
</evidence>
<gene>
    <name evidence="9" type="ORF">LELG_05700</name>
</gene>
<evidence type="ECO:0000256" key="1">
    <source>
        <dbReference type="ARBA" id="ARBA00001971"/>
    </source>
</evidence>
<dbReference type="STRING" id="379508.A5E7W1"/>
<dbReference type="GO" id="GO:0005506">
    <property type="term" value="F:iron ion binding"/>
    <property type="evidence" value="ECO:0007669"/>
    <property type="project" value="InterPro"/>
</dbReference>
<dbReference type="InterPro" id="IPR036396">
    <property type="entry name" value="Cyt_P450_sf"/>
</dbReference>
<dbReference type="VEuPathDB" id="FungiDB:LELG_05700"/>
<evidence type="ECO:0000313" key="10">
    <source>
        <dbReference type="Proteomes" id="UP000001996"/>
    </source>
</evidence>
<dbReference type="AlphaFoldDB" id="A5E7W1"/>
<keyword evidence="6" id="KW-0560">Oxidoreductase</keyword>
<reference evidence="9 10" key="1">
    <citation type="journal article" date="2009" name="Nature">
        <title>Evolution of pathogenicity and sexual reproduction in eight Candida genomes.</title>
        <authorList>
            <person name="Butler G."/>
            <person name="Rasmussen M.D."/>
            <person name="Lin M.F."/>
            <person name="Santos M.A."/>
            <person name="Sakthikumar S."/>
            <person name="Munro C.A."/>
            <person name="Rheinbay E."/>
            <person name="Grabherr M."/>
            <person name="Forche A."/>
            <person name="Reedy J.L."/>
            <person name="Agrafioti I."/>
            <person name="Arnaud M.B."/>
            <person name="Bates S."/>
            <person name="Brown A.J."/>
            <person name="Brunke S."/>
            <person name="Costanzo M.C."/>
            <person name="Fitzpatrick D.A."/>
            <person name="de Groot P.W."/>
            <person name="Harris D."/>
            <person name="Hoyer L.L."/>
            <person name="Hube B."/>
            <person name="Klis F.M."/>
            <person name="Kodira C."/>
            <person name="Lennard N."/>
            <person name="Logue M.E."/>
            <person name="Martin R."/>
            <person name="Neiman A.M."/>
            <person name="Nikolaou E."/>
            <person name="Quail M.A."/>
            <person name="Quinn J."/>
            <person name="Santos M.C."/>
            <person name="Schmitzberger F.F."/>
            <person name="Sherlock G."/>
            <person name="Shah P."/>
            <person name="Silverstein K.A."/>
            <person name="Skrzypek M.S."/>
            <person name="Soll D."/>
            <person name="Staggs R."/>
            <person name="Stansfield I."/>
            <person name="Stumpf M.P."/>
            <person name="Sudbery P.E."/>
            <person name="Srikantha T."/>
            <person name="Zeng Q."/>
            <person name="Berman J."/>
            <person name="Berriman M."/>
            <person name="Heitman J."/>
            <person name="Gow N.A."/>
            <person name="Lorenz M.C."/>
            <person name="Birren B.W."/>
            <person name="Kellis M."/>
            <person name="Cuomo C.A."/>
        </authorList>
    </citation>
    <scope>NUCLEOTIDE SEQUENCE [LARGE SCALE GENOMIC DNA]</scope>
    <source>
        <strain evidence="10">ATCC 11503 / BCRC 21390 / CBS 2605 / JCM 1781 / NBRC 1676 / NRRL YB-4239</strain>
    </source>
</reference>
<dbReference type="Gene3D" id="1.10.630.10">
    <property type="entry name" value="Cytochrome P450"/>
    <property type="match status" value="1"/>
</dbReference>
<dbReference type="InterPro" id="IPR002403">
    <property type="entry name" value="Cyt_P450_E_grp-IV"/>
</dbReference>
<evidence type="ECO:0000313" key="9">
    <source>
        <dbReference type="EMBL" id="EDK47519.1"/>
    </source>
</evidence>
<protein>
    <recommendedName>
        <fullName evidence="11">Cytochrome P450</fullName>
    </recommendedName>
</protein>
<evidence type="ECO:0008006" key="11">
    <source>
        <dbReference type="Google" id="ProtNLM"/>
    </source>
</evidence>
<dbReference type="HOGENOM" id="CLU_001570_14_2_1"/>
<dbReference type="InParanoid" id="A5E7W1"/>
<keyword evidence="5 6" id="KW-0349">Heme</keyword>
<dbReference type="GO" id="GO:0016705">
    <property type="term" value="F:oxidoreductase activity, acting on paired donors, with incorporation or reduction of molecular oxygen"/>
    <property type="evidence" value="ECO:0007669"/>
    <property type="project" value="InterPro"/>
</dbReference>
<keyword evidence="8" id="KW-0472">Membrane</keyword>
<organism evidence="9 10">
    <name type="scientific">Lodderomyces elongisporus (strain ATCC 11503 / CBS 2605 / JCM 1781 / NBRC 1676 / NRRL YB-4239)</name>
    <name type="common">Yeast</name>
    <name type="synonym">Saccharomyces elongisporus</name>
    <dbReference type="NCBI Taxonomy" id="379508"/>
    <lineage>
        <taxon>Eukaryota</taxon>
        <taxon>Fungi</taxon>
        <taxon>Dikarya</taxon>
        <taxon>Ascomycota</taxon>
        <taxon>Saccharomycotina</taxon>
        <taxon>Pichiomycetes</taxon>
        <taxon>Debaryomycetaceae</taxon>
        <taxon>Candida/Lodderomyces clade</taxon>
        <taxon>Lodderomyces</taxon>
    </lineage>
</organism>
<comment type="cofactor">
    <cofactor evidence="1 5">
        <name>heme</name>
        <dbReference type="ChEBI" id="CHEBI:30413"/>
    </cofactor>
</comment>
<dbReference type="Pfam" id="PF00067">
    <property type="entry name" value="p450"/>
    <property type="match status" value="1"/>
</dbReference>
<dbReference type="PANTHER" id="PTHR24305">
    <property type="entry name" value="CYTOCHROME P450"/>
    <property type="match status" value="1"/>
</dbReference>
<accession>A5E7W1</accession>
<evidence type="ECO:0000256" key="8">
    <source>
        <dbReference type="SAM" id="Phobius"/>
    </source>
</evidence>
<evidence type="ECO:0000256" key="2">
    <source>
        <dbReference type="ARBA" id="ARBA00010617"/>
    </source>
</evidence>
<dbReference type="KEGG" id="lel:PVL30_004458"/>
<dbReference type="PRINTS" id="PR00465">
    <property type="entry name" value="EP450IV"/>
</dbReference>
<dbReference type="CDD" id="cd11059">
    <property type="entry name" value="CYP_fungal"/>
    <property type="match status" value="1"/>
</dbReference>
<dbReference type="GeneID" id="5230232"/>
<dbReference type="InterPro" id="IPR050121">
    <property type="entry name" value="Cytochrome_P450_monoxygenase"/>
</dbReference>
<dbReference type="PROSITE" id="PS00086">
    <property type="entry name" value="CYTOCHROME_P450"/>
    <property type="match status" value="1"/>
</dbReference>
<feature type="transmembrane region" description="Helical" evidence="8">
    <location>
        <begin position="20"/>
        <end position="43"/>
    </location>
</feature>
<dbReference type="eggNOG" id="KOG0159">
    <property type="taxonomic scope" value="Eukaryota"/>
</dbReference>
<dbReference type="OrthoDB" id="1470350at2759"/>
<dbReference type="OMA" id="NRMCLGM"/>
<evidence type="ECO:0000256" key="5">
    <source>
        <dbReference type="PIRSR" id="PIRSR602403-1"/>
    </source>
</evidence>
<dbReference type="SUPFAM" id="SSF48264">
    <property type="entry name" value="Cytochrome P450"/>
    <property type="match status" value="1"/>
</dbReference>
<name>A5E7W1_LODEL</name>
<keyword evidence="6" id="KW-0503">Monooxygenase</keyword>
<keyword evidence="8" id="KW-1133">Transmembrane helix</keyword>
<dbReference type="PRINTS" id="PR00385">
    <property type="entry name" value="P450"/>
</dbReference>
<evidence type="ECO:0000256" key="7">
    <source>
        <dbReference type="SAM" id="MobiDB-lite"/>
    </source>
</evidence>
<keyword evidence="10" id="KW-1185">Reference proteome</keyword>
<dbReference type="GO" id="GO:0004497">
    <property type="term" value="F:monooxygenase activity"/>
    <property type="evidence" value="ECO:0007669"/>
    <property type="project" value="UniProtKB-KW"/>
</dbReference>
<dbReference type="PANTHER" id="PTHR24305:SF166">
    <property type="entry name" value="CYTOCHROME P450 12A4, MITOCHONDRIAL-RELATED"/>
    <property type="match status" value="1"/>
</dbReference>
<proteinExistence type="inferred from homology"/>
<dbReference type="EMBL" id="CH981534">
    <property type="protein sequence ID" value="EDK47519.1"/>
    <property type="molecule type" value="Genomic_DNA"/>
</dbReference>
<dbReference type="InterPro" id="IPR017972">
    <property type="entry name" value="Cyt_P450_CS"/>
</dbReference>
<evidence type="ECO:0000256" key="3">
    <source>
        <dbReference type="ARBA" id="ARBA00022723"/>
    </source>
</evidence>
<dbReference type="InterPro" id="IPR001128">
    <property type="entry name" value="Cyt_P450"/>
</dbReference>
<dbReference type="Proteomes" id="UP000001996">
    <property type="component" value="Unassembled WGS sequence"/>
</dbReference>
<keyword evidence="3 5" id="KW-0479">Metal-binding</keyword>
<sequence>MLLDILQATHSFVETHPYQTYVIVTGALLFYYLVFLPVLSPLWKVPGPYLHRISRIPSLHYQRKHSWGEKVYNLHKQYGNIVILSPNEISVNGSDKFVNDIYLRNFPKSRFYANYTNHGDKDNIFATLTNDKHLKYKKMIVKLYSKSNVMAREGPLKRIIAETTQRLIDVVRKSSVTGETPDFLSIRPEFNPHAKGFTSPNWFNKLKRTQNLGIEVYTLFGCVAMDVVSRFELGEENGLDLLLHPEERSIVAKHRQVAGMGFWTTLMPQFWEIAASKLVMNALKDITKFQLSLYADAEARLEKEDQPEMNENKRDNQQEKEFEELKGRRERKRSNPTTLEALKKHGFFGNEAYSFLTDNLFAGHETTATMLCYFTYELSRPAHLHIQSRLKEELVNTFGKPKGPTDIIEDLEKVDSLPFLDAVFTENTRVHASIPGAEPRVVDKKPYMVDDISIPPGTIISCLPFALHREASVFFDPNKFLPERWLPHYGELEIEFKTRIRQQHKFMMPFGKGIRMCLGMNVAVIEMKMVIANLYWHFASRIDSDWCEEILQDDEPIKLGKRHKGENKTDQEMMCMNDYYTITPVNEECWLRWFEQ</sequence>
<dbReference type="GO" id="GO:0020037">
    <property type="term" value="F:heme binding"/>
    <property type="evidence" value="ECO:0007669"/>
    <property type="project" value="InterPro"/>
</dbReference>
<feature type="compositionally biased region" description="Basic and acidic residues" evidence="7">
    <location>
        <begin position="302"/>
        <end position="327"/>
    </location>
</feature>
<keyword evidence="4 5" id="KW-0408">Iron</keyword>